<evidence type="ECO:0000313" key="1">
    <source>
        <dbReference type="EMBL" id="MBB5848826.1"/>
    </source>
</evidence>
<keyword evidence="2" id="KW-1185">Reference proteome</keyword>
<organism evidence="1 2">
    <name type="scientific">Micrococcus endophyticus</name>
    <dbReference type="NCBI Taxonomy" id="455343"/>
    <lineage>
        <taxon>Bacteria</taxon>
        <taxon>Bacillati</taxon>
        <taxon>Actinomycetota</taxon>
        <taxon>Actinomycetes</taxon>
        <taxon>Micrococcales</taxon>
        <taxon>Micrococcaceae</taxon>
        <taxon>Micrococcus</taxon>
    </lineage>
</organism>
<dbReference type="Gene3D" id="2.60.120.10">
    <property type="entry name" value="Jelly Rolls"/>
    <property type="match status" value="1"/>
</dbReference>
<evidence type="ECO:0000313" key="2">
    <source>
        <dbReference type="Proteomes" id="UP000567246"/>
    </source>
</evidence>
<protein>
    <recommendedName>
        <fullName evidence="3">HutD family protein</fullName>
    </recommendedName>
</protein>
<dbReference type="AlphaFoldDB" id="A0A7W9JJ38"/>
<gene>
    <name evidence="1" type="ORF">HDA33_001390</name>
</gene>
<name>A0A7W9JJ38_9MICC</name>
<dbReference type="EMBL" id="JACHMW010000001">
    <property type="protein sequence ID" value="MBB5848826.1"/>
    <property type="molecule type" value="Genomic_DNA"/>
</dbReference>
<dbReference type="InterPro" id="IPR014710">
    <property type="entry name" value="RmlC-like_jellyroll"/>
</dbReference>
<dbReference type="SUPFAM" id="SSF51182">
    <property type="entry name" value="RmlC-like cupins"/>
    <property type="match status" value="1"/>
</dbReference>
<reference evidence="1 2" key="1">
    <citation type="submission" date="2020-08" db="EMBL/GenBank/DDBJ databases">
        <title>Sequencing the genomes of 1000 actinobacteria strains.</title>
        <authorList>
            <person name="Klenk H.-P."/>
        </authorList>
    </citation>
    <scope>NUCLEOTIDE SEQUENCE [LARGE SCALE GENOMIC DNA]</scope>
    <source>
        <strain evidence="1 2">DSM 17945</strain>
    </source>
</reference>
<sequence length="181" mass="18985">MGIGTLIARHRDRPSVRWANGAGTTVELVSPQESAILTPGLPRWRLSVASLERAAPFSPLPGRHRRFLPVGGDVVLTVDGMRTPVQAGTVCEFDGGATVDLVDLPTPCHAVNLMVERTGEPAPPLPRLWSPTSGSPAPAGETLAVALEPAGDVGPFDLLRCSEADAWTAARAGTWALLVLS</sequence>
<dbReference type="RefSeq" id="WP_184172113.1">
    <property type="nucleotide sequence ID" value="NZ_BAABAG010000004.1"/>
</dbReference>
<dbReference type="Pfam" id="PF05962">
    <property type="entry name" value="HutD"/>
    <property type="match status" value="1"/>
</dbReference>
<proteinExistence type="predicted"/>
<dbReference type="Proteomes" id="UP000567246">
    <property type="component" value="Unassembled WGS sequence"/>
</dbReference>
<dbReference type="InterPro" id="IPR011051">
    <property type="entry name" value="RmlC_Cupin_sf"/>
</dbReference>
<dbReference type="PANTHER" id="PTHR37943:SF1">
    <property type="entry name" value="PROTEIN VES"/>
    <property type="match status" value="1"/>
</dbReference>
<evidence type="ECO:0008006" key="3">
    <source>
        <dbReference type="Google" id="ProtNLM"/>
    </source>
</evidence>
<dbReference type="PANTHER" id="PTHR37943">
    <property type="entry name" value="PROTEIN VES"/>
    <property type="match status" value="1"/>
</dbReference>
<accession>A0A7W9JJ38</accession>
<comment type="caution">
    <text evidence="1">The sequence shown here is derived from an EMBL/GenBank/DDBJ whole genome shotgun (WGS) entry which is preliminary data.</text>
</comment>
<dbReference type="InterPro" id="IPR010282">
    <property type="entry name" value="Uncharacterised_HutD/Ves"/>
</dbReference>